<evidence type="ECO:0000313" key="3">
    <source>
        <dbReference type="Proteomes" id="UP000008068"/>
    </source>
</evidence>
<dbReference type="EMBL" id="GL379867">
    <property type="protein sequence ID" value="EGT58291.1"/>
    <property type="molecule type" value="Genomic_DNA"/>
</dbReference>
<evidence type="ECO:0000313" key="2">
    <source>
        <dbReference type="EMBL" id="EGT58291.1"/>
    </source>
</evidence>
<dbReference type="PANTHER" id="PTHR21503">
    <property type="entry name" value="F-BOX-CONTAINING HYPOTHETICAL PROTEIN C.ELEGANS"/>
    <property type="match status" value="1"/>
</dbReference>
<dbReference type="PANTHER" id="PTHR21503:SF8">
    <property type="entry name" value="F-BOX ASSOCIATED DOMAIN-CONTAINING PROTEIN-RELATED"/>
    <property type="match status" value="1"/>
</dbReference>
<sequence>MNRFPLIRLPYVAFREVILSIDKSDVFSLALSSRKTRRLINSTKNSVQKLSNDVIDGLSAKDKLNIAQIETIDNARKVFIRLVHSEQLLLTFRCFCEGNSLPKALCEGNSVPTHLHQLYFEIQINSINDTIEGKQEMMRFGDLEVPVIIKTKDIICTLWDDIEYGFQIMRRYFLHLFKFNYINIKVNPERTDNSKFFQTLKTSIAILKSRLEEKSDLWVENIELMAEADLQLLFHDMKYNNIEAMGHINRRFPDHFQCESMRLSVVDAKGFSLKNLLNSKCNTVWLFGTQMTNRVMTKVLKHWLDGKLETLQTLKLDLIENMEIETILAGLSDRTGHSLDRKEESISIIRGDRKRAVIRVPNETETFEMKIYN</sequence>
<name>G0NDF2_CAEBE</name>
<dbReference type="PROSITE" id="PS50181">
    <property type="entry name" value="FBOX"/>
    <property type="match status" value="1"/>
</dbReference>
<dbReference type="Pfam" id="PF07735">
    <property type="entry name" value="FBA_2"/>
    <property type="match status" value="1"/>
</dbReference>
<dbReference type="HOGENOM" id="CLU_063119_0_0_1"/>
<dbReference type="InterPro" id="IPR012885">
    <property type="entry name" value="F-box_Sdz-33"/>
</dbReference>
<dbReference type="InParanoid" id="G0NDF2"/>
<reference evidence="3" key="1">
    <citation type="submission" date="2011-07" db="EMBL/GenBank/DDBJ databases">
        <authorList>
            <consortium name="Caenorhabditis brenneri Sequencing and Analysis Consortium"/>
            <person name="Wilson R.K."/>
        </authorList>
    </citation>
    <scope>NUCLEOTIDE SEQUENCE [LARGE SCALE GENOMIC DNA]</scope>
    <source>
        <strain evidence="3">PB2801</strain>
    </source>
</reference>
<dbReference type="AlphaFoldDB" id="G0NDF2"/>
<keyword evidence="3" id="KW-1185">Reference proteome</keyword>
<organism evidence="3">
    <name type="scientific">Caenorhabditis brenneri</name>
    <name type="common">Nematode worm</name>
    <dbReference type="NCBI Taxonomy" id="135651"/>
    <lineage>
        <taxon>Eukaryota</taxon>
        <taxon>Metazoa</taxon>
        <taxon>Ecdysozoa</taxon>
        <taxon>Nematoda</taxon>
        <taxon>Chromadorea</taxon>
        <taxon>Rhabditida</taxon>
        <taxon>Rhabditina</taxon>
        <taxon>Rhabditomorpha</taxon>
        <taxon>Rhabditoidea</taxon>
        <taxon>Rhabditidae</taxon>
        <taxon>Peloderinae</taxon>
        <taxon>Caenorhabditis</taxon>
    </lineage>
</organism>
<dbReference type="InterPro" id="IPR001810">
    <property type="entry name" value="F-box_dom"/>
</dbReference>
<feature type="domain" description="F-box" evidence="1">
    <location>
        <begin position="3"/>
        <end position="50"/>
    </location>
</feature>
<gene>
    <name evidence="2" type="ORF">CAEBREN_04326</name>
</gene>
<accession>G0NDF2</accession>
<evidence type="ECO:0000259" key="1">
    <source>
        <dbReference type="PROSITE" id="PS50181"/>
    </source>
</evidence>
<dbReference type="Proteomes" id="UP000008068">
    <property type="component" value="Unassembled WGS sequence"/>
</dbReference>
<protein>
    <recommendedName>
        <fullName evidence="1">F-box domain-containing protein</fullName>
    </recommendedName>
</protein>
<proteinExistence type="predicted"/>